<sequence>MGIEYLFRGFGLLNQKGIRKYVYLPILLNVILLSVSFYWLYQELSGLKAFLEGFFPSYLSWLADILFPLSLIGVMFFFSLVFTSINNFIAAPFNGLLASKIEQMHLSEAEQAKIPQFKLSEEVGRALTREWQKMVYYIPRALFFFVLFMTIPIVGQLLWLGFIAWMMAVQYCDYSYDNNGISFIEMKNELWRHKADCFSFGFIVSFLTMLPIINLIIAPAAVCGSSLLWVEKHRQSYF</sequence>
<dbReference type="PANTHER" id="PTHR37468:SF1">
    <property type="entry name" value="SULFATE TRANSPORTER CYSZ"/>
    <property type="match status" value="1"/>
</dbReference>
<keyword evidence="8" id="KW-0764">Sulfate transport</keyword>
<dbReference type="NCBIfam" id="NF003433">
    <property type="entry name" value="PRK04949.1"/>
    <property type="match status" value="1"/>
</dbReference>
<evidence type="ECO:0000256" key="5">
    <source>
        <dbReference type="ARBA" id="ARBA00022605"/>
    </source>
</evidence>
<evidence type="ECO:0000256" key="8">
    <source>
        <dbReference type="ARBA" id="ARBA00023032"/>
    </source>
</evidence>
<dbReference type="GO" id="GO:0009675">
    <property type="term" value="F:high-affinity sulfate:proton symporter activity"/>
    <property type="evidence" value="ECO:0007669"/>
    <property type="project" value="TreeGrafter"/>
</dbReference>
<evidence type="ECO:0000256" key="9">
    <source>
        <dbReference type="ARBA" id="ARBA00023136"/>
    </source>
</evidence>
<dbReference type="PANTHER" id="PTHR37468">
    <property type="entry name" value="SULFATE TRANSPORTER CYSZ"/>
    <property type="match status" value="1"/>
</dbReference>
<dbReference type="GO" id="GO:0005886">
    <property type="term" value="C:plasma membrane"/>
    <property type="evidence" value="ECO:0007669"/>
    <property type="project" value="TreeGrafter"/>
</dbReference>
<feature type="transmembrane region" description="Helical" evidence="11">
    <location>
        <begin position="61"/>
        <end position="82"/>
    </location>
</feature>
<evidence type="ECO:0000313" key="13">
    <source>
        <dbReference type="Proteomes" id="UP000037600"/>
    </source>
</evidence>
<dbReference type="GO" id="GO:0019344">
    <property type="term" value="P:cysteine biosynthetic process"/>
    <property type="evidence" value="ECO:0007669"/>
    <property type="project" value="UniProtKB-KW"/>
</dbReference>
<dbReference type="EMBL" id="LAZL01000028">
    <property type="protein sequence ID" value="KMT64238.1"/>
    <property type="molecule type" value="Genomic_DNA"/>
</dbReference>
<gene>
    <name evidence="12" type="ORF">XM47_15270</name>
</gene>
<dbReference type="RefSeq" id="WP_048694385.1">
    <property type="nucleotide sequence ID" value="NZ_KQ130500.1"/>
</dbReference>
<feature type="transmembrane region" description="Helical" evidence="11">
    <location>
        <begin position="21"/>
        <end position="41"/>
    </location>
</feature>
<evidence type="ECO:0000256" key="1">
    <source>
        <dbReference type="ARBA" id="ARBA00004141"/>
    </source>
</evidence>
<proteinExistence type="predicted"/>
<evidence type="ECO:0000256" key="10">
    <source>
        <dbReference type="ARBA" id="ARBA00023192"/>
    </source>
</evidence>
<dbReference type="Proteomes" id="UP000037600">
    <property type="component" value="Unassembled WGS sequence"/>
</dbReference>
<accession>A0A0J8GU75</accession>
<dbReference type="InterPro" id="IPR059112">
    <property type="entry name" value="CysZ/EI24"/>
</dbReference>
<dbReference type="GO" id="GO:0000103">
    <property type="term" value="P:sulfate assimilation"/>
    <property type="evidence" value="ECO:0007669"/>
    <property type="project" value="TreeGrafter"/>
</dbReference>
<keyword evidence="10" id="KW-0198">Cysteine biosynthesis</keyword>
<dbReference type="Pfam" id="PF07264">
    <property type="entry name" value="EI24"/>
    <property type="match status" value="1"/>
</dbReference>
<dbReference type="AlphaFoldDB" id="A0A0J8GU75"/>
<evidence type="ECO:0000256" key="3">
    <source>
        <dbReference type="ARBA" id="ARBA00022475"/>
    </source>
</evidence>
<dbReference type="PATRIC" id="fig|1513271.3.peg.3144"/>
<comment type="caution">
    <text evidence="12">The sequence shown here is derived from an EMBL/GenBank/DDBJ whole genome shotgun (WGS) entry which is preliminary data.</text>
</comment>
<keyword evidence="13" id="KW-1185">Reference proteome</keyword>
<dbReference type="STRING" id="1513271.XM47_15270"/>
<comment type="subcellular location">
    <subcellularLocation>
        <location evidence="1">Membrane</location>
        <topology evidence="1">Multi-pass membrane protein</topology>
    </subcellularLocation>
</comment>
<evidence type="ECO:0000256" key="4">
    <source>
        <dbReference type="ARBA" id="ARBA00022519"/>
    </source>
</evidence>
<evidence type="ECO:0000256" key="11">
    <source>
        <dbReference type="SAM" id="Phobius"/>
    </source>
</evidence>
<feature type="transmembrane region" description="Helical" evidence="11">
    <location>
        <begin position="200"/>
        <end position="230"/>
    </location>
</feature>
<evidence type="ECO:0000256" key="7">
    <source>
        <dbReference type="ARBA" id="ARBA00022989"/>
    </source>
</evidence>
<dbReference type="OrthoDB" id="5292355at2"/>
<evidence type="ECO:0000256" key="6">
    <source>
        <dbReference type="ARBA" id="ARBA00022692"/>
    </source>
</evidence>
<organism evidence="12 13">
    <name type="scientific">Catenovulum maritimum</name>
    <dbReference type="NCBI Taxonomy" id="1513271"/>
    <lineage>
        <taxon>Bacteria</taxon>
        <taxon>Pseudomonadati</taxon>
        <taxon>Pseudomonadota</taxon>
        <taxon>Gammaproteobacteria</taxon>
        <taxon>Alteromonadales</taxon>
        <taxon>Alteromonadaceae</taxon>
        <taxon>Catenovulum</taxon>
    </lineage>
</organism>
<keyword evidence="3" id="KW-1003">Cell membrane</keyword>
<reference evidence="12 13" key="1">
    <citation type="submission" date="2015-04" db="EMBL/GenBank/DDBJ databases">
        <title>Draft Genome Sequence of the Novel Agar-Digesting Marine Bacterium Q1.</title>
        <authorList>
            <person name="Li Y."/>
            <person name="Li D."/>
            <person name="Chen G."/>
            <person name="Du Z."/>
        </authorList>
    </citation>
    <scope>NUCLEOTIDE SEQUENCE [LARGE SCALE GENOMIC DNA]</scope>
    <source>
        <strain evidence="12 13">Q1</strain>
    </source>
</reference>
<keyword evidence="7 11" id="KW-1133">Transmembrane helix</keyword>
<keyword evidence="4" id="KW-0997">Cell inner membrane</keyword>
<dbReference type="InterPro" id="IPR050480">
    <property type="entry name" value="CysZ-like"/>
</dbReference>
<keyword evidence="2" id="KW-0813">Transport</keyword>
<keyword evidence="5" id="KW-0028">Amino-acid biosynthesis</keyword>
<evidence type="ECO:0000256" key="2">
    <source>
        <dbReference type="ARBA" id="ARBA00022448"/>
    </source>
</evidence>
<name>A0A0J8GU75_9ALTE</name>
<keyword evidence="6 11" id="KW-0812">Transmembrane</keyword>
<evidence type="ECO:0000313" key="12">
    <source>
        <dbReference type="EMBL" id="KMT64238.1"/>
    </source>
</evidence>
<protein>
    <submittedName>
        <fullName evidence="12">Cysteine biosynthesis protein CysZ</fullName>
    </submittedName>
</protein>
<feature type="transmembrane region" description="Helical" evidence="11">
    <location>
        <begin position="142"/>
        <end position="168"/>
    </location>
</feature>
<keyword evidence="9 11" id="KW-0472">Membrane</keyword>